<evidence type="ECO:0000313" key="1">
    <source>
        <dbReference type="EMBL" id="CDR98836.1"/>
    </source>
</evidence>
<dbReference type="EMBL" id="CCFA01000405">
    <property type="protein sequence ID" value="CDR98836.1"/>
    <property type="molecule type" value="Genomic_DNA"/>
</dbReference>
<name>A0A0F7RRS6_9BASI</name>
<keyword evidence="2" id="KW-1185">Reference proteome</keyword>
<dbReference type="AlphaFoldDB" id="A0A0F7RRS6"/>
<protein>
    <submittedName>
        <fullName evidence="1">Uncharacterized protein</fullName>
    </submittedName>
</protein>
<gene>
    <name evidence="1" type="primary">SSCI07960.1</name>
</gene>
<proteinExistence type="predicted"/>
<dbReference type="PANTHER" id="PTHR33266:SF1">
    <property type="entry name" value="F-BOX DOMAIN-CONTAINING PROTEIN"/>
    <property type="match status" value="1"/>
</dbReference>
<sequence length="510" mass="57346">MFAILQSSGTGKTKFAVQLSAFQASLLICTRSHPMLGRHTSTSFPPNDDQLRIQLQQRMHRSGCFHSDLSPRHADVAACCTLMPSATPPHGATSSSSSSLSSFFSSSPVLSRSGRFRTYLLDEISKQAEWKYAPRNKHEPTHRTLTTFFIAVDQVATLGDLLPIFRRLWRESKPRCTLLMFIDTDSNIALPAGQQVIEASARLGKVGGLIVVDPFTLLPFDVTLQHKALGRLDDLLASRWIFGHLLDTLRYFARPLCSTGLYLGAEADHKWPEITSLLRKLLVHADRTRPWPTKNGLHRLDTIMAAVAQRLPLTFVDIRGARRESGHDRDQSAGRHRRRGCLPHYVSHHLGVISQVHGTSYFVTTAVSEPSLSLAVAFLLRGKGAEACDPVCLADWLRQLLKVENLSEELLSWASSYYLNFTHYLELQHWVHPGLMDPLLLVEAWWRQVAIYGNINQRGWDLLILIYHSERPPQLSDQFEPLRLSYVALQVKNSVTSIVATKKFGRSLCS</sequence>
<organism evidence="1 2">
    <name type="scientific">Sporisorium scitamineum</name>
    <dbReference type="NCBI Taxonomy" id="49012"/>
    <lineage>
        <taxon>Eukaryota</taxon>
        <taxon>Fungi</taxon>
        <taxon>Dikarya</taxon>
        <taxon>Basidiomycota</taxon>
        <taxon>Ustilaginomycotina</taxon>
        <taxon>Ustilaginomycetes</taxon>
        <taxon>Ustilaginales</taxon>
        <taxon>Ustilaginaceae</taxon>
        <taxon>Sporisorium</taxon>
    </lineage>
</organism>
<accession>A0A0F7RRS6</accession>
<evidence type="ECO:0000313" key="2">
    <source>
        <dbReference type="Proteomes" id="UP000242770"/>
    </source>
</evidence>
<dbReference type="PANTHER" id="PTHR33266">
    <property type="entry name" value="CHROMOSOME 15, WHOLE GENOME SHOTGUN SEQUENCE"/>
    <property type="match status" value="1"/>
</dbReference>
<dbReference type="Proteomes" id="UP000242770">
    <property type="component" value="Unassembled WGS sequence"/>
</dbReference>
<reference evidence="2" key="1">
    <citation type="submission" date="2014-06" db="EMBL/GenBank/DDBJ databases">
        <authorList>
            <person name="Berkman P.J."/>
        </authorList>
    </citation>
    <scope>NUCLEOTIDE SEQUENCE [LARGE SCALE GENOMIC DNA]</scope>
</reference>